<dbReference type="InParanoid" id="A0A0C3HMF8"/>
<proteinExistence type="predicted"/>
<reference evidence="1 2" key="1">
    <citation type="submission" date="2014-04" db="EMBL/GenBank/DDBJ databases">
        <authorList>
            <consortium name="DOE Joint Genome Institute"/>
            <person name="Kuo A."/>
            <person name="Martino E."/>
            <person name="Perotto S."/>
            <person name="Kohler A."/>
            <person name="Nagy L.G."/>
            <person name="Floudas D."/>
            <person name="Copeland A."/>
            <person name="Barry K.W."/>
            <person name="Cichocki N."/>
            <person name="Veneault-Fourrey C."/>
            <person name="LaButti K."/>
            <person name="Lindquist E.A."/>
            <person name="Lipzen A."/>
            <person name="Lundell T."/>
            <person name="Morin E."/>
            <person name="Murat C."/>
            <person name="Sun H."/>
            <person name="Tunlid A."/>
            <person name="Henrissat B."/>
            <person name="Grigoriev I.V."/>
            <person name="Hibbett D.S."/>
            <person name="Martin F."/>
            <person name="Nordberg H.P."/>
            <person name="Cantor M.N."/>
            <person name="Hua S.X."/>
        </authorList>
    </citation>
    <scope>NUCLEOTIDE SEQUENCE [LARGE SCALE GENOMIC DNA]</scope>
    <source>
        <strain evidence="1 2">Zn</strain>
    </source>
</reference>
<dbReference type="EMBL" id="KN832873">
    <property type="protein sequence ID" value="KIN03522.1"/>
    <property type="molecule type" value="Genomic_DNA"/>
</dbReference>
<reference evidence="2" key="2">
    <citation type="submission" date="2015-01" db="EMBL/GenBank/DDBJ databases">
        <title>Evolutionary Origins and Diversification of the Mycorrhizal Mutualists.</title>
        <authorList>
            <consortium name="DOE Joint Genome Institute"/>
            <consortium name="Mycorrhizal Genomics Consortium"/>
            <person name="Kohler A."/>
            <person name="Kuo A."/>
            <person name="Nagy L.G."/>
            <person name="Floudas D."/>
            <person name="Copeland A."/>
            <person name="Barry K.W."/>
            <person name="Cichocki N."/>
            <person name="Veneault-Fourrey C."/>
            <person name="LaButti K."/>
            <person name="Lindquist E.A."/>
            <person name="Lipzen A."/>
            <person name="Lundell T."/>
            <person name="Morin E."/>
            <person name="Murat C."/>
            <person name="Riley R."/>
            <person name="Ohm R."/>
            <person name="Sun H."/>
            <person name="Tunlid A."/>
            <person name="Henrissat B."/>
            <person name="Grigoriev I.V."/>
            <person name="Hibbett D.S."/>
            <person name="Martin F."/>
        </authorList>
    </citation>
    <scope>NUCLEOTIDE SEQUENCE [LARGE SCALE GENOMIC DNA]</scope>
    <source>
        <strain evidence="2">Zn</strain>
    </source>
</reference>
<organism evidence="1 2">
    <name type="scientific">Oidiodendron maius (strain Zn)</name>
    <dbReference type="NCBI Taxonomy" id="913774"/>
    <lineage>
        <taxon>Eukaryota</taxon>
        <taxon>Fungi</taxon>
        <taxon>Dikarya</taxon>
        <taxon>Ascomycota</taxon>
        <taxon>Pezizomycotina</taxon>
        <taxon>Leotiomycetes</taxon>
        <taxon>Leotiomycetes incertae sedis</taxon>
        <taxon>Myxotrichaceae</taxon>
        <taxon>Oidiodendron</taxon>
    </lineage>
</organism>
<dbReference type="Proteomes" id="UP000054321">
    <property type="component" value="Unassembled WGS sequence"/>
</dbReference>
<accession>A0A0C3HMF8</accession>
<name>A0A0C3HMF8_OIDMZ</name>
<dbReference type="HOGENOM" id="CLU_1563325_0_0_1"/>
<protein>
    <submittedName>
        <fullName evidence="1">Uncharacterized protein</fullName>
    </submittedName>
</protein>
<dbReference type="AlphaFoldDB" id="A0A0C3HMF8"/>
<gene>
    <name evidence="1" type="ORF">OIDMADRAFT_26212</name>
</gene>
<evidence type="ECO:0000313" key="2">
    <source>
        <dbReference type="Proteomes" id="UP000054321"/>
    </source>
</evidence>
<evidence type="ECO:0000313" key="1">
    <source>
        <dbReference type="EMBL" id="KIN03522.1"/>
    </source>
</evidence>
<sequence>MQYLFPHLLLLAVTDLYSRIKFLSGLALALATIVSAVPVAEPGALHKRDECVFYGEYIVEEIIGADPPLAYYYGYLYIQYEGGVNISPAIDGNQADSITEDPQTFTPSQTRLPNDITWYANFDLGYRSCTVEYEGTTYQGGPGNPGSQSVGTSAWICQVNFGCEGGISPLK</sequence>
<keyword evidence="2" id="KW-1185">Reference proteome</keyword>